<dbReference type="AlphaFoldDB" id="A0A099L537"/>
<keyword evidence="4" id="KW-1003">Cell membrane</keyword>
<keyword evidence="6 10" id="KW-0812">Transmembrane</keyword>
<evidence type="ECO:0000256" key="9">
    <source>
        <dbReference type="ARBA" id="ARBA00023136"/>
    </source>
</evidence>
<dbReference type="InterPro" id="IPR037682">
    <property type="entry name" value="TonB_C"/>
</dbReference>
<evidence type="ECO:0000256" key="5">
    <source>
        <dbReference type="ARBA" id="ARBA00022519"/>
    </source>
</evidence>
<evidence type="ECO:0000259" key="11">
    <source>
        <dbReference type="PROSITE" id="PS52015"/>
    </source>
</evidence>
<keyword evidence="5" id="KW-0997">Cell inner membrane</keyword>
<dbReference type="OrthoDB" id="1628901at2"/>
<name>A0A099L537_COLPS</name>
<dbReference type="GO" id="GO:0055085">
    <property type="term" value="P:transmembrane transport"/>
    <property type="evidence" value="ECO:0007669"/>
    <property type="project" value="InterPro"/>
</dbReference>
<accession>A0A099L537</accession>
<evidence type="ECO:0000256" key="1">
    <source>
        <dbReference type="ARBA" id="ARBA00004383"/>
    </source>
</evidence>
<dbReference type="Pfam" id="PF03544">
    <property type="entry name" value="TonB_C"/>
    <property type="match status" value="1"/>
</dbReference>
<dbReference type="InterPro" id="IPR006260">
    <property type="entry name" value="TonB/TolA_C"/>
</dbReference>
<dbReference type="EMBL" id="JQEC01000002">
    <property type="protein sequence ID" value="KGJ97535.1"/>
    <property type="molecule type" value="Genomic_DNA"/>
</dbReference>
<sequence length="249" mass="27498">MYLFPIQITLQLSEFSTVSRTNLFICFLVAFFHGVILFSFNQGSIKANQQIYQPSLRGNLITSSKKVEENKTLPLIEKIKPVAATQSIVEPPPVAATQSIVEPPPVAATQSIVEPPPVAATQSILEPQSVVATQSTVEPQPVAQDDKGVSTLVLPHLNDANALSNPNPIYPRLSRRLHEEGTVLLEILILPNGSVGEMRLKASSGFTRLDQTAKATVKYWRYQPAQQNGKSIEYWYIQPVHFSLNHSKT</sequence>
<keyword evidence="8 10" id="KW-1133">Transmembrane helix</keyword>
<organism evidence="12 13">
    <name type="scientific">Colwellia psychrerythraea</name>
    <name type="common">Vibrio psychroerythus</name>
    <dbReference type="NCBI Taxonomy" id="28229"/>
    <lineage>
        <taxon>Bacteria</taxon>
        <taxon>Pseudomonadati</taxon>
        <taxon>Pseudomonadota</taxon>
        <taxon>Gammaproteobacteria</taxon>
        <taxon>Alteromonadales</taxon>
        <taxon>Colwelliaceae</taxon>
        <taxon>Colwellia</taxon>
    </lineage>
</organism>
<evidence type="ECO:0000313" key="13">
    <source>
        <dbReference type="Proteomes" id="UP000029868"/>
    </source>
</evidence>
<dbReference type="PANTHER" id="PTHR33446:SF2">
    <property type="entry name" value="PROTEIN TONB"/>
    <property type="match status" value="1"/>
</dbReference>
<evidence type="ECO:0000256" key="2">
    <source>
        <dbReference type="ARBA" id="ARBA00006555"/>
    </source>
</evidence>
<gene>
    <name evidence="12" type="ORF">GAB14E_1124</name>
</gene>
<evidence type="ECO:0000256" key="3">
    <source>
        <dbReference type="ARBA" id="ARBA00022448"/>
    </source>
</evidence>
<protein>
    <submittedName>
        <fullName evidence="12">TonB family protein</fullName>
    </submittedName>
</protein>
<feature type="domain" description="TonB C-terminal" evidence="11">
    <location>
        <begin position="155"/>
        <end position="249"/>
    </location>
</feature>
<dbReference type="NCBIfam" id="TIGR01352">
    <property type="entry name" value="tonB_Cterm"/>
    <property type="match status" value="1"/>
</dbReference>
<keyword evidence="9 10" id="KW-0472">Membrane</keyword>
<dbReference type="GO" id="GO:0005886">
    <property type="term" value="C:plasma membrane"/>
    <property type="evidence" value="ECO:0007669"/>
    <property type="project" value="UniProtKB-SubCell"/>
</dbReference>
<dbReference type="Proteomes" id="UP000029868">
    <property type="component" value="Unassembled WGS sequence"/>
</dbReference>
<evidence type="ECO:0000256" key="4">
    <source>
        <dbReference type="ARBA" id="ARBA00022475"/>
    </source>
</evidence>
<reference evidence="12 13" key="1">
    <citation type="submission" date="2014-08" db="EMBL/GenBank/DDBJ databases">
        <title>Genomic and Phenotypic Diversity of Colwellia psychrerythraea strains from Disparate Marine Basins.</title>
        <authorList>
            <person name="Techtmann S.M."/>
            <person name="Stelling S.C."/>
            <person name="Utturkar S.M."/>
            <person name="Alshibli N."/>
            <person name="Harris A."/>
            <person name="Brown S.D."/>
            <person name="Hazen T.C."/>
        </authorList>
    </citation>
    <scope>NUCLEOTIDE SEQUENCE [LARGE SCALE GENOMIC DNA]</scope>
    <source>
        <strain evidence="12 13">GAB14E</strain>
    </source>
</reference>
<dbReference type="PROSITE" id="PS52015">
    <property type="entry name" value="TONB_CTD"/>
    <property type="match status" value="1"/>
</dbReference>
<dbReference type="PATRIC" id="fig|28229.3.peg.280"/>
<comment type="subcellular location">
    <subcellularLocation>
        <location evidence="1">Cell inner membrane</location>
        <topology evidence="1">Single-pass membrane protein</topology>
        <orientation evidence="1">Periplasmic side</orientation>
    </subcellularLocation>
</comment>
<keyword evidence="7" id="KW-0653">Protein transport</keyword>
<evidence type="ECO:0000256" key="6">
    <source>
        <dbReference type="ARBA" id="ARBA00022692"/>
    </source>
</evidence>
<evidence type="ECO:0000256" key="10">
    <source>
        <dbReference type="SAM" id="Phobius"/>
    </source>
</evidence>
<feature type="transmembrane region" description="Helical" evidence="10">
    <location>
        <begin position="21"/>
        <end position="40"/>
    </location>
</feature>
<dbReference type="InterPro" id="IPR051045">
    <property type="entry name" value="TonB-dependent_transducer"/>
</dbReference>
<comment type="caution">
    <text evidence="12">The sequence shown here is derived from an EMBL/GenBank/DDBJ whole genome shotgun (WGS) entry which is preliminary data.</text>
</comment>
<proteinExistence type="inferred from homology"/>
<evidence type="ECO:0000256" key="7">
    <source>
        <dbReference type="ARBA" id="ARBA00022927"/>
    </source>
</evidence>
<evidence type="ECO:0000256" key="8">
    <source>
        <dbReference type="ARBA" id="ARBA00022989"/>
    </source>
</evidence>
<comment type="similarity">
    <text evidence="2">Belongs to the TonB family.</text>
</comment>
<dbReference type="SUPFAM" id="SSF74653">
    <property type="entry name" value="TolA/TonB C-terminal domain"/>
    <property type="match status" value="1"/>
</dbReference>
<keyword evidence="3" id="KW-0813">Transport</keyword>
<dbReference type="Gene3D" id="3.30.1150.10">
    <property type="match status" value="1"/>
</dbReference>
<evidence type="ECO:0000313" key="12">
    <source>
        <dbReference type="EMBL" id="KGJ97535.1"/>
    </source>
</evidence>
<dbReference type="PANTHER" id="PTHR33446">
    <property type="entry name" value="PROTEIN TONB-RELATED"/>
    <property type="match status" value="1"/>
</dbReference>
<dbReference type="GO" id="GO:0015031">
    <property type="term" value="P:protein transport"/>
    <property type="evidence" value="ECO:0007669"/>
    <property type="project" value="UniProtKB-KW"/>
</dbReference>